<dbReference type="AlphaFoldDB" id="A0A166RY78"/>
<evidence type="ECO:0000313" key="3">
    <source>
        <dbReference type="Proteomes" id="UP000076532"/>
    </source>
</evidence>
<organism evidence="2 3">
    <name type="scientific">Athelia psychrophila</name>
    <dbReference type="NCBI Taxonomy" id="1759441"/>
    <lineage>
        <taxon>Eukaryota</taxon>
        <taxon>Fungi</taxon>
        <taxon>Dikarya</taxon>
        <taxon>Basidiomycota</taxon>
        <taxon>Agaricomycotina</taxon>
        <taxon>Agaricomycetes</taxon>
        <taxon>Agaricomycetidae</taxon>
        <taxon>Atheliales</taxon>
        <taxon>Atheliaceae</taxon>
        <taxon>Athelia</taxon>
    </lineage>
</organism>
<name>A0A166RY78_9AGAM</name>
<dbReference type="EMBL" id="KV417501">
    <property type="protein sequence ID" value="KZP28796.1"/>
    <property type="molecule type" value="Genomic_DNA"/>
</dbReference>
<keyword evidence="3" id="KW-1185">Reference proteome</keyword>
<reference evidence="2 3" key="1">
    <citation type="journal article" date="2016" name="Mol. Biol. Evol.">
        <title>Comparative Genomics of Early-Diverging Mushroom-Forming Fungi Provides Insights into the Origins of Lignocellulose Decay Capabilities.</title>
        <authorList>
            <person name="Nagy L.G."/>
            <person name="Riley R."/>
            <person name="Tritt A."/>
            <person name="Adam C."/>
            <person name="Daum C."/>
            <person name="Floudas D."/>
            <person name="Sun H."/>
            <person name="Yadav J.S."/>
            <person name="Pangilinan J."/>
            <person name="Larsson K.H."/>
            <person name="Matsuura K."/>
            <person name="Barry K."/>
            <person name="Labutti K."/>
            <person name="Kuo R."/>
            <person name="Ohm R.A."/>
            <person name="Bhattacharya S.S."/>
            <person name="Shirouzu T."/>
            <person name="Yoshinaga Y."/>
            <person name="Martin F.M."/>
            <person name="Grigoriev I.V."/>
            <person name="Hibbett D.S."/>
        </authorList>
    </citation>
    <scope>NUCLEOTIDE SEQUENCE [LARGE SCALE GENOMIC DNA]</scope>
    <source>
        <strain evidence="2 3">CBS 109695</strain>
    </source>
</reference>
<evidence type="ECO:0000256" key="1">
    <source>
        <dbReference type="SAM" id="MobiDB-lite"/>
    </source>
</evidence>
<accession>A0A166RY78</accession>
<feature type="region of interest" description="Disordered" evidence="1">
    <location>
        <begin position="37"/>
        <end position="59"/>
    </location>
</feature>
<gene>
    <name evidence="2" type="ORF">FIBSPDRAFT_927241</name>
</gene>
<protein>
    <submittedName>
        <fullName evidence="2">Uncharacterized protein</fullName>
    </submittedName>
</protein>
<proteinExistence type="predicted"/>
<sequence length="198" mass="21679">MCDITRTAIQLQCLYACVSECGRWLVVQKCPQGRPGVMLQTRPRGKDGGGSQQRLRRGKNERTTWLATMSSYRTTHHRHQPTATHLRGEHKENCAHISGREADVRSSKLEVDWTSLGAAAVPSTLDAGPWAVQRNNITDVDGVDGMNQWHGPTCSQALPAQKAAATAALRAIAVDGYDLPSGAHVPVFLELLLDHEHN</sequence>
<feature type="non-terminal residue" evidence="2">
    <location>
        <position position="1"/>
    </location>
</feature>
<dbReference type="Proteomes" id="UP000076532">
    <property type="component" value="Unassembled WGS sequence"/>
</dbReference>
<evidence type="ECO:0000313" key="2">
    <source>
        <dbReference type="EMBL" id="KZP28796.1"/>
    </source>
</evidence>